<dbReference type="SUPFAM" id="SSF55785">
    <property type="entry name" value="PYP-like sensor domain (PAS domain)"/>
    <property type="match status" value="1"/>
</dbReference>
<dbReference type="Pfam" id="PF08447">
    <property type="entry name" value="PAS_3"/>
    <property type="match status" value="1"/>
</dbReference>
<dbReference type="Gene3D" id="1.10.287.950">
    <property type="entry name" value="Methyl-accepting chemotaxis protein"/>
    <property type="match status" value="1"/>
</dbReference>
<dbReference type="GO" id="GO:0016020">
    <property type="term" value="C:membrane"/>
    <property type="evidence" value="ECO:0007669"/>
    <property type="project" value="UniProtKB-SubCell"/>
</dbReference>
<dbReference type="InterPro" id="IPR000700">
    <property type="entry name" value="PAS-assoc_C"/>
</dbReference>
<dbReference type="Gene3D" id="3.30.450.20">
    <property type="entry name" value="PAS domain"/>
    <property type="match status" value="1"/>
</dbReference>
<evidence type="ECO:0000259" key="8">
    <source>
        <dbReference type="PROSITE" id="PS50113"/>
    </source>
</evidence>
<dbReference type="Proteomes" id="UP000244940">
    <property type="component" value="Unassembled WGS sequence"/>
</dbReference>
<dbReference type="InterPro" id="IPR004089">
    <property type="entry name" value="MCPsignal_dom"/>
</dbReference>
<dbReference type="GO" id="GO:0004888">
    <property type="term" value="F:transmembrane signaling receptor activity"/>
    <property type="evidence" value="ECO:0007669"/>
    <property type="project" value="InterPro"/>
</dbReference>
<evidence type="ECO:0000256" key="4">
    <source>
        <dbReference type="PROSITE-ProRule" id="PRU00284"/>
    </source>
</evidence>
<dbReference type="PROSITE" id="PS50885">
    <property type="entry name" value="HAMP"/>
    <property type="match status" value="1"/>
</dbReference>
<dbReference type="InterPro" id="IPR035965">
    <property type="entry name" value="PAS-like_dom_sf"/>
</dbReference>
<dbReference type="InterPro" id="IPR051310">
    <property type="entry name" value="MCP_chemotaxis"/>
</dbReference>
<evidence type="ECO:0000256" key="1">
    <source>
        <dbReference type="ARBA" id="ARBA00004370"/>
    </source>
</evidence>
<organism evidence="10 11">
    <name type="scientific">Pararhodobacter marinus</name>
    <dbReference type="NCBI Taxonomy" id="2184063"/>
    <lineage>
        <taxon>Bacteria</taxon>
        <taxon>Pseudomonadati</taxon>
        <taxon>Pseudomonadota</taxon>
        <taxon>Alphaproteobacteria</taxon>
        <taxon>Rhodobacterales</taxon>
        <taxon>Paracoccaceae</taxon>
        <taxon>Pararhodobacter</taxon>
    </lineage>
</organism>
<dbReference type="EMBL" id="QEYD01000005">
    <property type="protein sequence ID" value="PWE28966.1"/>
    <property type="molecule type" value="Genomic_DNA"/>
</dbReference>
<feature type="domain" description="Methyl-accepting transducer" evidence="6">
    <location>
        <begin position="308"/>
        <end position="537"/>
    </location>
</feature>
<gene>
    <name evidence="10" type="ORF">C4N9_09090</name>
</gene>
<reference evidence="10 11" key="1">
    <citation type="submission" date="2018-05" db="EMBL/GenBank/DDBJ databases">
        <title>Pararhodobacter marina sp. nov., isolated from deep-sea water of the Indian Ocean.</title>
        <authorList>
            <person name="Lai Q.Sr."/>
            <person name="Liu X."/>
            <person name="Shao Z."/>
        </authorList>
    </citation>
    <scope>NUCLEOTIDE SEQUENCE [LARGE SCALE GENOMIC DNA]</scope>
    <source>
        <strain evidence="10 11">CIC4N-9</strain>
    </source>
</reference>
<dbReference type="CDD" id="cd00130">
    <property type="entry name" value="PAS"/>
    <property type="match status" value="1"/>
</dbReference>
<evidence type="ECO:0000259" key="6">
    <source>
        <dbReference type="PROSITE" id="PS50111"/>
    </source>
</evidence>
<dbReference type="GO" id="GO:0006935">
    <property type="term" value="P:chemotaxis"/>
    <property type="evidence" value="ECO:0007669"/>
    <property type="project" value="UniProtKB-KW"/>
</dbReference>
<dbReference type="Pfam" id="PF00672">
    <property type="entry name" value="HAMP"/>
    <property type="match status" value="1"/>
</dbReference>
<dbReference type="CDD" id="cd11386">
    <property type="entry name" value="MCP_signal"/>
    <property type="match status" value="1"/>
</dbReference>
<feature type="domain" description="PAC" evidence="8">
    <location>
        <begin position="210"/>
        <end position="262"/>
    </location>
</feature>
<dbReference type="SMART" id="SM00304">
    <property type="entry name" value="HAMP"/>
    <property type="match status" value="1"/>
</dbReference>
<feature type="compositionally biased region" description="Basic and acidic residues" evidence="5">
    <location>
        <begin position="551"/>
        <end position="584"/>
    </location>
</feature>
<dbReference type="NCBIfam" id="TIGR00229">
    <property type="entry name" value="sensory_box"/>
    <property type="match status" value="1"/>
</dbReference>
<dbReference type="CDD" id="cd06225">
    <property type="entry name" value="HAMP"/>
    <property type="match status" value="1"/>
</dbReference>
<sequence>MSGASGDHRGPTIRRPGNELFRPQNPDGPASWSLGRSRNPAAHRHRPGNRGGADRGASGTAEGGGRHKAWPTAPLGPSAPRSSGLIPSRRSRRASAAVSRDSSRLDGSMPCTMRIMEDAIVFGWNQKRPQRDEQAGLATALFAVIDRTQATIQFSPDGTILTANQNFLDAIGYTLEEIVGRHHSIFIDEDYVKSDEYRAFWQALAAGEFFTNQYARRHKNGSVVWLQATYSASFDENGNVDRVIKIATDITARQNSIEGLSQAIAEMSHGDLTVRLPHSDLPDIETLVTAFNRASQQLSSAIASVKTFSSDLDTTAGNLGRASSDLSQRTEAQAATLEETAAAVHELTHTVSASATGAREVEASATHAKTTAERGATVVGNAIAAMSKIEESSRQISRIIDVIEDIAFQTNLLALNAGVEAARAGDAGKGFAVVASEVRLLAQRSSESANDIKALISDSRQNVSSGVELVNATGTELRNITDSVSTIYERVHDIALGAAEQAATLTEINSAVAHLDVVTQKNAAMVEQSTNATKALSREARRLAEQMAAFKVDDREPGPARDARPRDHANAAPHERPEPVLRIA</sequence>
<keyword evidence="4" id="KW-0807">Transducer</keyword>
<dbReference type="InterPro" id="IPR001610">
    <property type="entry name" value="PAC"/>
</dbReference>
<evidence type="ECO:0000259" key="9">
    <source>
        <dbReference type="PROSITE" id="PS50885"/>
    </source>
</evidence>
<evidence type="ECO:0000256" key="3">
    <source>
        <dbReference type="ARBA" id="ARBA00029447"/>
    </source>
</evidence>
<accession>A0A2U2CAP9</accession>
<dbReference type="PROSITE" id="PS50111">
    <property type="entry name" value="CHEMOTAXIS_TRANSDUC_2"/>
    <property type="match status" value="1"/>
</dbReference>
<dbReference type="OrthoDB" id="9765776at2"/>
<evidence type="ECO:0000256" key="2">
    <source>
        <dbReference type="ARBA" id="ARBA00022500"/>
    </source>
</evidence>
<keyword evidence="2" id="KW-0145">Chemotaxis</keyword>
<dbReference type="SMART" id="SM00283">
    <property type="entry name" value="MA"/>
    <property type="match status" value="1"/>
</dbReference>
<dbReference type="SMART" id="SM00086">
    <property type="entry name" value="PAC"/>
    <property type="match status" value="1"/>
</dbReference>
<evidence type="ECO:0000259" key="7">
    <source>
        <dbReference type="PROSITE" id="PS50112"/>
    </source>
</evidence>
<feature type="domain" description="PAS" evidence="7">
    <location>
        <begin position="157"/>
        <end position="207"/>
    </location>
</feature>
<comment type="subcellular location">
    <subcellularLocation>
        <location evidence="1">Membrane</location>
    </subcellularLocation>
</comment>
<dbReference type="PROSITE" id="PS50113">
    <property type="entry name" value="PAC"/>
    <property type="match status" value="1"/>
</dbReference>
<feature type="domain" description="HAMP" evidence="9">
    <location>
        <begin position="251"/>
        <end position="303"/>
    </location>
</feature>
<comment type="caution">
    <text evidence="10">The sequence shown here is derived from an EMBL/GenBank/DDBJ whole genome shotgun (WGS) entry which is preliminary data.</text>
</comment>
<dbReference type="InterPro" id="IPR003660">
    <property type="entry name" value="HAMP_dom"/>
</dbReference>
<dbReference type="PANTHER" id="PTHR43531:SF11">
    <property type="entry name" value="METHYL-ACCEPTING CHEMOTAXIS PROTEIN 3"/>
    <property type="match status" value="1"/>
</dbReference>
<feature type="region of interest" description="Disordered" evidence="5">
    <location>
        <begin position="1"/>
        <end position="109"/>
    </location>
</feature>
<dbReference type="PANTHER" id="PTHR43531">
    <property type="entry name" value="PROTEIN ICFG"/>
    <property type="match status" value="1"/>
</dbReference>
<evidence type="ECO:0000313" key="11">
    <source>
        <dbReference type="Proteomes" id="UP000244940"/>
    </source>
</evidence>
<dbReference type="InterPro" id="IPR000014">
    <property type="entry name" value="PAS"/>
</dbReference>
<dbReference type="SUPFAM" id="SSF58104">
    <property type="entry name" value="Methyl-accepting chemotaxis protein (MCP) signaling domain"/>
    <property type="match status" value="1"/>
</dbReference>
<dbReference type="Pfam" id="PF00015">
    <property type="entry name" value="MCPsignal"/>
    <property type="match status" value="1"/>
</dbReference>
<evidence type="ECO:0000256" key="5">
    <source>
        <dbReference type="SAM" id="MobiDB-lite"/>
    </source>
</evidence>
<dbReference type="FunFam" id="1.10.287.950:FF:000001">
    <property type="entry name" value="Methyl-accepting chemotaxis sensory transducer"/>
    <property type="match status" value="1"/>
</dbReference>
<dbReference type="PROSITE" id="PS50112">
    <property type="entry name" value="PAS"/>
    <property type="match status" value="1"/>
</dbReference>
<dbReference type="InterPro" id="IPR004090">
    <property type="entry name" value="Chemotax_Me-accpt_rcpt"/>
</dbReference>
<dbReference type="InterPro" id="IPR013655">
    <property type="entry name" value="PAS_fold_3"/>
</dbReference>
<feature type="region of interest" description="Disordered" evidence="5">
    <location>
        <begin position="548"/>
        <end position="584"/>
    </location>
</feature>
<dbReference type="PRINTS" id="PR00260">
    <property type="entry name" value="CHEMTRNSDUCR"/>
</dbReference>
<name>A0A2U2CAP9_9RHOB</name>
<comment type="similarity">
    <text evidence="3">Belongs to the methyl-accepting chemotaxis (MCP) protein family.</text>
</comment>
<protein>
    <submittedName>
        <fullName evidence="10">Chemotaxis protein</fullName>
    </submittedName>
</protein>
<keyword evidence="11" id="KW-1185">Reference proteome</keyword>
<dbReference type="AlphaFoldDB" id="A0A2U2CAP9"/>
<dbReference type="GO" id="GO:0007165">
    <property type="term" value="P:signal transduction"/>
    <property type="evidence" value="ECO:0007669"/>
    <property type="project" value="UniProtKB-KW"/>
</dbReference>
<proteinExistence type="inferred from homology"/>
<feature type="compositionally biased region" description="Basic and acidic residues" evidence="5">
    <location>
        <begin position="1"/>
        <end position="10"/>
    </location>
</feature>
<evidence type="ECO:0000313" key="10">
    <source>
        <dbReference type="EMBL" id="PWE28966.1"/>
    </source>
</evidence>